<gene>
    <name evidence="5" type="ORF">C6I21_07215</name>
</gene>
<keyword evidence="6" id="KW-1185">Reference proteome</keyword>
<evidence type="ECO:0000256" key="3">
    <source>
        <dbReference type="ARBA" id="ARBA00023163"/>
    </source>
</evidence>
<dbReference type="AlphaFoldDB" id="A0A2P6MIH1"/>
<dbReference type="EMBL" id="PVNS01000005">
    <property type="protein sequence ID" value="PRO66079.1"/>
    <property type="molecule type" value="Genomic_DNA"/>
</dbReference>
<accession>A0A2P6MIH1</accession>
<keyword evidence="2" id="KW-0238">DNA-binding</keyword>
<keyword evidence="1" id="KW-0805">Transcription regulation</keyword>
<dbReference type="PANTHER" id="PTHR43280">
    <property type="entry name" value="ARAC-FAMILY TRANSCRIPTIONAL REGULATOR"/>
    <property type="match status" value="1"/>
</dbReference>
<dbReference type="SMART" id="SM00342">
    <property type="entry name" value="HTH_ARAC"/>
    <property type="match status" value="1"/>
</dbReference>
<dbReference type="Gene3D" id="1.10.10.60">
    <property type="entry name" value="Homeodomain-like"/>
    <property type="match status" value="2"/>
</dbReference>
<name>A0A2P6MIH1_ALKUR</name>
<protein>
    <recommendedName>
        <fullName evidence="4">HTH araC/xylS-type domain-containing protein</fullName>
    </recommendedName>
</protein>
<reference evidence="5 6" key="1">
    <citation type="submission" date="2018-03" db="EMBL/GenBank/DDBJ databases">
        <title>Bacillus urumqiensis sp. nov., a moderately haloalkaliphilic bacterium isolated from a salt lake.</title>
        <authorList>
            <person name="Zhao B."/>
            <person name="Liao Z."/>
        </authorList>
    </citation>
    <scope>NUCLEOTIDE SEQUENCE [LARGE SCALE GENOMIC DNA]</scope>
    <source>
        <strain evidence="5 6">BZ-SZ-XJ18</strain>
    </source>
</reference>
<organism evidence="5 6">
    <name type="scientific">Alkalicoccus urumqiensis</name>
    <name type="common">Bacillus urumqiensis</name>
    <dbReference type="NCBI Taxonomy" id="1548213"/>
    <lineage>
        <taxon>Bacteria</taxon>
        <taxon>Bacillati</taxon>
        <taxon>Bacillota</taxon>
        <taxon>Bacilli</taxon>
        <taxon>Bacillales</taxon>
        <taxon>Bacillaceae</taxon>
        <taxon>Alkalicoccus</taxon>
    </lineage>
</organism>
<proteinExistence type="predicted"/>
<dbReference type="RefSeq" id="WP_105958762.1">
    <property type="nucleotide sequence ID" value="NZ_PVNS01000005.1"/>
</dbReference>
<sequence length="346" mass="39431">MHQWLLKECEEVFQWASGTEITTGMEGRTVLPAHEGAESSGMLWHRASSYYISAALRAGYILIGPIAVVGEKPEAVPLELVPDGHAVPVEMVLTDAEQLPALFAGFLELYTGSYPEEAEVFPGRKLLEELRRLHREFIESYYVRACQFDEKTLELLQALYQHTDRTGSRLFHAKNRVRTAGALLSRAALENGAEAETMLGILDTVAEDLEKARAEGEVLLLEKQMYAQYYQRMHEETEADNPAFIARIRRYIEEHLNEPITTSSIAEQMNLHPNYLSSKFRAHSDMTLMQFIHQQRIERAKQELLETNRPIQDIAVSLQYGSQPYFTAVFKKHTGTTPKKYRALQV</sequence>
<dbReference type="InterPro" id="IPR018060">
    <property type="entry name" value="HTH_AraC"/>
</dbReference>
<evidence type="ECO:0000256" key="1">
    <source>
        <dbReference type="ARBA" id="ARBA00023015"/>
    </source>
</evidence>
<dbReference type="PANTHER" id="PTHR43280:SF2">
    <property type="entry name" value="HTH-TYPE TRANSCRIPTIONAL REGULATOR EXSA"/>
    <property type="match status" value="1"/>
</dbReference>
<dbReference type="InterPro" id="IPR018062">
    <property type="entry name" value="HTH_AraC-typ_CS"/>
</dbReference>
<dbReference type="InterPro" id="IPR009057">
    <property type="entry name" value="Homeodomain-like_sf"/>
</dbReference>
<keyword evidence="3" id="KW-0804">Transcription</keyword>
<evidence type="ECO:0000313" key="6">
    <source>
        <dbReference type="Proteomes" id="UP000243650"/>
    </source>
</evidence>
<dbReference type="PROSITE" id="PS01124">
    <property type="entry name" value="HTH_ARAC_FAMILY_2"/>
    <property type="match status" value="1"/>
</dbReference>
<feature type="domain" description="HTH araC/xylS-type" evidence="4">
    <location>
        <begin position="246"/>
        <end position="344"/>
    </location>
</feature>
<dbReference type="PRINTS" id="PR00032">
    <property type="entry name" value="HTHARAC"/>
</dbReference>
<comment type="caution">
    <text evidence="5">The sequence shown here is derived from an EMBL/GenBank/DDBJ whole genome shotgun (WGS) entry which is preliminary data.</text>
</comment>
<evidence type="ECO:0000256" key="2">
    <source>
        <dbReference type="ARBA" id="ARBA00023125"/>
    </source>
</evidence>
<dbReference type="Pfam" id="PF12833">
    <property type="entry name" value="HTH_18"/>
    <property type="match status" value="1"/>
</dbReference>
<dbReference type="OrthoDB" id="247151at2"/>
<dbReference type="PROSITE" id="PS00041">
    <property type="entry name" value="HTH_ARAC_FAMILY_1"/>
    <property type="match status" value="1"/>
</dbReference>
<dbReference type="InterPro" id="IPR020449">
    <property type="entry name" value="Tscrpt_reg_AraC-type_HTH"/>
</dbReference>
<dbReference type="GO" id="GO:0003700">
    <property type="term" value="F:DNA-binding transcription factor activity"/>
    <property type="evidence" value="ECO:0007669"/>
    <property type="project" value="InterPro"/>
</dbReference>
<evidence type="ECO:0000313" key="5">
    <source>
        <dbReference type="EMBL" id="PRO66079.1"/>
    </source>
</evidence>
<dbReference type="Proteomes" id="UP000243650">
    <property type="component" value="Unassembled WGS sequence"/>
</dbReference>
<dbReference type="SUPFAM" id="SSF46689">
    <property type="entry name" value="Homeodomain-like"/>
    <property type="match status" value="2"/>
</dbReference>
<dbReference type="GO" id="GO:0043565">
    <property type="term" value="F:sequence-specific DNA binding"/>
    <property type="evidence" value="ECO:0007669"/>
    <property type="project" value="InterPro"/>
</dbReference>
<evidence type="ECO:0000259" key="4">
    <source>
        <dbReference type="PROSITE" id="PS01124"/>
    </source>
</evidence>